<evidence type="ECO:0000256" key="11">
    <source>
        <dbReference type="ARBA" id="ARBA00044881"/>
    </source>
</evidence>
<feature type="transmembrane region" description="Helical" evidence="26">
    <location>
        <begin position="265"/>
        <end position="285"/>
    </location>
</feature>
<organism evidence="28 29">
    <name type="scientific">Corynebacterium renale</name>
    <dbReference type="NCBI Taxonomy" id="1724"/>
    <lineage>
        <taxon>Bacteria</taxon>
        <taxon>Bacillati</taxon>
        <taxon>Actinomycetota</taxon>
        <taxon>Actinomycetes</taxon>
        <taxon>Mycobacteriales</taxon>
        <taxon>Corynebacteriaceae</taxon>
        <taxon>Corynebacterium</taxon>
    </lineage>
</organism>
<dbReference type="SUPFAM" id="SSF103473">
    <property type="entry name" value="MFS general substrate transporter"/>
    <property type="match status" value="1"/>
</dbReference>
<evidence type="ECO:0000256" key="23">
    <source>
        <dbReference type="ARBA" id="ARBA00045018"/>
    </source>
</evidence>
<dbReference type="PANTHER" id="PTHR23512:SF3">
    <property type="entry name" value="MAJOR FACILITATOR SUPERFAMILY DOMAIN-CONTAINING PROTEIN 1"/>
    <property type="match status" value="1"/>
</dbReference>
<dbReference type="Pfam" id="PF07690">
    <property type="entry name" value="MFS_1"/>
    <property type="match status" value="1"/>
</dbReference>
<comment type="catalytic activity">
    <reaction evidence="16">
        <text>L-arginyl-L-alpha-amino acid(out) = L-arginyl-L-alpha-amino acid(in)</text>
        <dbReference type="Rhea" id="RHEA:79371"/>
        <dbReference type="ChEBI" id="CHEBI:84315"/>
    </reaction>
</comment>
<evidence type="ECO:0000256" key="19">
    <source>
        <dbReference type="ARBA" id="ARBA00044912"/>
    </source>
</evidence>
<feature type="transmembrane region" description="Helical" evidence="26">
    <location>
        <begin position="297"/>
        <end position="317"/>
    </location>
</feature>
<comment type="catalytic activity">
    <reaction evidence="19">
        <text>L-histidyl-L-alpha-amino acid(out) = L-histidyl-L-alpha-amino acid(in)</text>
        <dbReference type="Rhea" id="RHEA:79379"/>
        <dbReference type="ChEBI" id="CHEBI:229964"/>
    </reaction>
</comment>
<comment type="catalytic activity">
    <reaction evidence="12">
        <text>L-alpha-aminoacyl-L-histidine(out) = L-alpha-aminoacyl-L-histidine(in)</text>
        <dbReference type="Rhea" id="RHEA:79375"/>
        <dbReference type="ChEBI" id="CHEBI:229967"/>
    </reaction>
</comment>
<keyword evidence="29" id="KW-1185">Reference proteome</keyword>
<evidence type="ECO:0000256" key="3">
    <source>
        <dbReference type="ARBA" id="ARBA00008335"/>
    </source>
</evidence>
<accession>A0A2A9DPS3</accession>
<keyword evidence="4" id="KW-0813">Transport</keyword>
<dbReference type="EMBL" id="PDJF01000001">
    <property type="protein sequence ID" value="PFG28346.1"/>
    <property type="molecule type" value="Genomic_DNA"/>
</dbReference>
<evidence type="ECO:0000259" key="27">
    <source>
        <dbReference type="PROSITE" id="PS50850"/>
    </source>
</evidence>
<dbReference type="InterPro" id="IPR020846">
    <property type="entry name" value="MFS_dom"/>
</dbReference>
<evidence type="ECO:0000256" key="1">
    <source>
        <dbReference type="ARBA" id="ARBA00004155"/>
    </source>
</evidence>
<comment type="catalytic activity">
    <reaction evidence="13">
        <text>L-lysyl-L-alpha-amino acid(out) = L-lysyl-L-alpha-amino acid(in)</text>
        <dbReference type="Rhea" id="RHEA:79387"/>
        <dbReference type="ChEBI" id="CHEBI:229965"/>
    </reaction>
</comment>
<comment type="catalytic activity">
    <reaction evidence="18">
        <text>L-arginyl-glycine(out) = L-arginyl-glycine(in)</text>
        <dbReference type="Rhea" id="RHEA:79391"/>
        <dbReference type="ChEBI" id="CHEBI:229955"/>
    </reaction>
</comment>
<comment type="catalytic activity">
    <reaction evidence="9">
        <text>L-lysyl-L-alanine(out) = L-lysyl-L-alanine(in)</text>
        <dbReference type="Rhea" id="RHEA:79399"/>
        <dbReference type="ChEBI" id="CHEBI:229954"/>
    </reaction>
</comment>
<comment type="catalytic activity">
    <reaction evidence="17">
        <text>L-lysyl-L-lysine(out) = L-lysyl-L-lysine(in)</text>
        <dbReference type="Rhea" id="RHEA:79403"/>
        <dbReference type="ChEBI" id="CHEBI:229956"/>
    </reaction>
</comment>
<evidence type="ECO:0000256" key="9">
    <source>
        <dbReference type="ARBA" id="ARBA00044876"/>
    </source>
</evidence>
<feature type="transmembrane region" description="Helical" evidence="26">
    <location>
        <begin position="171"/>
        <end position="190"/>
    </location>
</feature>
<dbReference type="PANTHER" id="PTHR23512">
    <property type="entry name" value="MAJOR FACILITATOR SUPERFAMILY DOMAIN-CONTAINING PROTEIN 1"/>
    <property type="match status" value="1"/>
</dbReference>
<evidence type="ECO:0000313" key="28">
    <source>
        <dbReference type="EMBL" id="PFG28346.1"/>
    </source>
</evidence>
<evidence type="ECO:0000256" key="26">
    <source>
        <dbReference type="SAM" id="Phobius"/>
    </source>
</evidence>
<comment type="catalytic activity">
    <reaction evidence="14">
        <text>L-alpha-aminoacyl-L-lysine(out) = L-alpha-aminoacyl-L-lysine(in)</text>
        <dbReference type="Rhea" id="RHEA:79383"/>
        <dbReference type="ChEBI" id="CHEBI:229966"/>
    </reaction>
</comment>
<evidence type="ECO:0000256" key="24">
    <source>
        <dbReference type="ARBA" id="ARBA00045709"/>
    </source>
</evidence>
<comment type="catalytic activity">
    <reaction evidence="10">
        <text>L-histidyl-glycine(out) = L-histidyl-glycine(in)</text>
        <dbReference type="Rhea" id="RHEA:79395"/>
        <dbReference type="ChEBI" id="CHEBI:229957"/>
    </reaction>
</comment>
<comment type="catalytic activity">
    <reaction evidence="11">
        <text>L-alpha-aminoacyl-L-arginine(out) = L-alpha-aminoacyl-L-arginine(in)</text>
        <dbReference type="Rhea" id="RHEA:79367"/>
        <dbReference type="ChEBI" id="CHEBI:229968"/>
    </reaction>
</comment>
<evidence type="ECO:0000256" key="12">
    <source>
        <dbReference type="ARBA" id="ARBA00044884"/>
    </source>
</evidence>
<evidence type="ECO:0000256" key="16">
    <source>
        <dbReference type="ARBA" id="ARBA00044899"/>
    </source>
</evidence>
<evidence type="ECO:0000256" key="15">
    <source>
        <dbReference type="ARBA" id="ARBA00044898"/>
    </source>
</evidence>
<evidence type="ECO:0000256" key="6">
    <source>
        <dbReference type="ARBA" id="ARBA00022989"/>
    </source>
</evidence>
<feature type="transmembrane region" description="Helical" evidence="26">
    <location>
        <begin position="354"/>
        <end position="380"/>
    </location>
</feature>
<feature type="transmembrane region" description="Helical" evidence="26">
    <location>
        <begin position="230"/>
        <end position="253"/>
    </location>
</feature>
<dbReference type="GO" id="GO:0005886">
    <property type="term" value="C:plasma membrane"/>
    <property type="evidence" value="ECO:0007669"/>
    <property type="project" value="UniProtKB-SubCell"/>
</dbReference>
<dbReference type="InterPro" id="IPR036259">
    <property type="entry name" value="MFS_trans_sf"/>
</dbReference>
<comment type="catalytic activity">
    <reaction evidence="21">
        <text>L-lysyl-glycine(out) = L-lysyl-glycine(in)</text>
        <dbReference type="Rhea" id="RHEA:79407"/>
        <dbReference type="ChEBI" id="CHEBI:191202"/>
    </reaction>
</comment>
<dbReference type="Proteomes" id="UP000221653">
    <property type="component" value="Unassembled WGS sequence"/>
</dbReference>
<proteinExistence type="inferred from homology"/>
<evidence type="ECO:0000256" key="5">
    <source>
        <dbReference type="ARBA" id="ARBA00022692"/>
    </source>
</evidence>
<evidence type="ECO:0000256" key="17">
    <source>
        <dbReference type="ARBA" id="ARBA00044900"/>
    </source>
</evidence>
<feature type="transmembrane region" description="Helical" evidence="26">
    <location>
        <begin position="400"/>
        <end position="420"/>
    </location>
</feature>
<comment type="similarity">
    <text evidence="3">Belongs to the major facilitator superfamily.</text>
</comment>
<dbReference type="GO" id="GO:0005765">
    <property type="term" value="C:lysosomal membrane"/>
    <property type="evidence" value="ECO:0007669"/>
    <property type="project" value="UniProtKB-SubCell"/>
</dbReference>
<comment type="subunit">
    <text evidence="25">Homodimer. Interacts with lysosomal protein GLMP (via lumenal domain); the interaction starts while both proteins are still in the endoplasmic reticulum and is required for stabilization of MFSD1 in lysosomes but has no direct effect on its targeting to lysosomes or transporter activity.</text>
</comment>
<dbReference type="GO" id="GO:0022857">
    <property type="term" value="F:transmembrane transporter activity"/>
    <property type="evidence" value="ECO:0007669"/>
    <property type="project" value="InterPro"/>
</dbReference>
<comment type="caution">
    <text evidence="28">The sequence shown here is derived from an EMBL/GenBank/DDBJ whole genome shotgun (WGS) entry which is preliminary data.</text>
</comment>
<dbReference type="InterPro" id="IPR011701">
    <property type="entry name" value="MFS"/>
</dbReference>
<dbReference type="STRING" id="1724.GCA_001044175_01260"/>
<gene>
    <name evidence="28" type="ORF">ATK06_1455</name>
</gene>
<keyword evidence="8" id="KW-0458">Lysosome</keyword>
<protein>
    <recommendedName>
        <fullName evidence="22">Lysosomal dipeptide transporter MFSD1</fullName>
    </recommendedName>
    <alternativeName>
        <fullName evidence="23">Major facilitator superfamily domain-containing protein 1</fullName>
    </alternativeName>
</protein>
<keyword evidence="7 26" id="KW-0472">Membrane</keyword>
<sequence length="438" mass="47159">MNADPREKVTSHALIVWSAAVCVYIAAIFSRTSLGVAGVEAMDRFSIDASRIAVFTAVQVGVYALAQIPAGILIDRRGPRFMLCAGALIMGIGQVIVAVTTSFGVAVAARVLIGAGDATTFLSVMRLLPLWFPPKKAPVFSQMSGALGQIGQFLSAVPFIALLHHQGWTRSFLLLGSSLFFVALAAIFLVRDKPAIVEQELQEARSEDPTDGVRRIPLGRSLSLVISNPASWLGFFIHSTMMTQNLLTLLWGVPLVTLGMGGSSAQAGLMLTLNTVVIIISSPLHGVLSSRLGNKRAWWILFGMLGITAAWIIFFLPATPRSIGAIMVVNTLQAAITPMSSFAFDFVRENTDTAVMATGTGVANMGGFVFTMLGAQVMGIAMDHSAVGGNYTWLDFRHGWLLALCLWIISFAGFILFWIWCRRRGGSGVRVINQEPPR</sequence>
<evidence type="ECO:0000256" key="20">
    <source>
        <dbReference type="ARBA" id="ARBA00044919"/>
    </source>
</evidence>
<keyword evidence="6 26" id="KW-1133">Transmembrane helix</keyword>
<evidence type="ECO:0000256" key="25">
    <source>
        <dbReference type="ARBA" id="ARBA00046376"/>
    </source>
</evidence>
<dbReference type="InterPro" id="IPR052187">
    <property type="entry name" value="MFSD1"/>
</dbReference>
<evidence type="ECO:0000256" key="14">
    <source>
        <dbReference type="ARBA" id="ARBA00044893"/>
    </source>
</evidence>
<feature type="transmembrane region" description="Helical" evidence="26">
    <location>
        <begin position="12"/>
        <end position="32"/>
    </location>
</feature>
<evidence type="ECO:0000256" key="13">
    <source>
        <dbReference type="ARBA" id="ARBA00044891"/>
    </source>
</evidence>
<feature type="transmembrane region" description="Helical" evidence="26">
    <location>
        <begin position="81"/>
        <end position="105"/>
    </location>
</feature>
<evidence type="ECO:0000256" key="8">
    <source>
        <dbReference type="ARBA" id="ARBA00023228"/>
    </source>
</evidence>
<feature type="transmembrane region" description="Helical" evidence="26">
    <location>
        <begin position="52"/>
        <end position="74"/>
    </location>
</feature>
<evidence type="ECO:0000256" key="7">
    <source>
        <dbReference type="ARBA" id="ARBA00023136"/>
    </source>
</evidence>
<comment type="function">
    <text evidence="24">Lysosomal dipeptide uniporter that selectively exports lysine, arginine or histidine-containing dipeptides with a net positive charge from the lysosome lumen into the cytosol. Could play a role in a specific type of protein O-glycosylation indirectly regulating macrophages migration and tissue invasion. Also essential for liver homeostasis.</text>
</comment>
<evidence type="ECO:0000256" key="22">
    <source>
        <dbReference type="ARBA" id="ARBA00044985"/>
    </source>
</evidence>
<evidence type="ECO:0000313" key="29">
    <source>
        <dbReference type="Proteomes" id="UP000221653"/>
    </source>
</evidence>
<evidence type="ECO:0000256" key="4">
    <source>
        <dbReference type="ARBA" id="ARBA00022448"/>
    </source>
</evidence>
<evidence type="ECO:0000256" key="21">
    <source>
        <dbReference type="ARBA" id="ARBA00044924"/>
    </source>
</evidence>
<keyword evidence="5 26" id="KW-0812">Transmembrane</keyword>
<comment type="subcellular location">
    <subcellularLocation>
        <location evidence="2">Cell membrane</location>
        <topology evidence="2">Multi-pass membrane protein</topology>
    </subcellularLocation>
    <subcellularLocation>
        <location evidence="1">Lysosome membrane</location>
        <topology evidence="1">Multi-pass membrane protein</topology>
    </subcellularLocation>
</comment>
<evidence type="ECO:0000256" key="18">
    <source>
        <dbReference type="ARBA" id="ARBA00044903"/>
    </source>
</evidence>
<dbReference type="AlphaFoldDB" id="A0A2A9DPS3"/>
<feature type="transmembrane region" description="Helical" evidence="26">
    <location>
        <begin position="323"/>
        <end position="347"/>
    </location>
</feature>
<dbReference type="Gene3D" id="1.20.1250.20">
    <property type="entry name" value="MFS general substrate transporter like domains"/>
    <property type="match status" value="2"/>
</dbReference>
<dbReference type="RefSeq" id="WP_231913520.1">
    <property type="nucleotide sequence ID" value="NZ_LS483404.1"/>
</dbReference>
<evidence type="ECO:0000256" key="2">
    <source>
        <dbReference type="ARBA" id="ARBA00004651"/>
    </source>
</evidence>
<name>A0A2A9DPS3_9CORY</name>
<dbReference type="CDD" id="cd06174">
    <property type="entry name" value="MFS"/>
    <property type="match status" value="1"/>
</dbReference>
<reference evidence="28 29" key="1">
    <citation type="submission" date="2017-10" db="EMBL/GenBank/DDBJ databases">
        <title>Sequencing the genomes of 1000 actinobacteria strains.</title>
        <authorList>
            <person name="Klenk H.-P."/>
        </authorList>
    </citation>
    <scope>NUCLEOTIDE SEQUENCE [LARGE SCALE GENOMIC DNA]</scope>
    <source>
        <strain evidence="28 29">DSM 20688</strain>
    </source>
</reference>
<comment type="catalytic activity">
    <reaction evidence="15">
        <text>L-aspartyl-L-lysine(out) = L-aspartyl-L-lysine(in)</text>
        <dbReference type="Rhea" id="RHEA:79411"/>
        <dbReference type="ChEBI" id="CHEBI:229953"/>
    </reaction>
</comment>
<evidence type="ECO:0000256" key="10">
    <source>
        <dbReference type="ARBA" id="ARBA00044878"/>
    </source>
</evidence>
<dbReference type="PROSITE" id="PS50850">
    <property type="entry name" value="MFS"/>
    <property type="match status" value="1"/>
</dbReference>
<feature type="domain" description="Major facilitator superfamily (MFS) profile" evidence="27">
    <location>
        <begin position="16"/>
        <end position="425"/>
    </location>
</feature>
<comment type="catalytic activity">
    <reaction evidence="20">
        <text>L-alanyl-L-lysine(out) = L-alanyl-L-lysine(in)</text>
        <dbReference type="Rhea" id="RHEA:79415"/>
        <dbReference type="ChEBI" id="CHEBI:192470"/>
    </reaction>
</comment>